<keyword evidence="2" id="KW-1185">Reference proteome</keyword>
<protein>
    <submittedName>
        <fullName evidence="1">Uncharacterized protein</fullName>
    </submittedName>
</protein>
<accession>A2FZ14</accession>
<gene>
    <name evidence="1" type="ORF">TVAG_223210</name>
</gene>
<dbReference type="AlphaFoldDB" id="A2FZ14"/>
<evidence type="ECO:0000313" key="1">
    <source>
        <dbReference type="EMBL" id="EAX89854.1"/>
    </source>
</evidence>
<sequence>MYCFCLHHNFNTFTQKWERWIYYAHPTQFNHNHHHNYAIQVEGNPYQAKDRVKSDKSLQCLIALPVHTDLSINMAASKESNTILNLLANTIGATKSLRTYSHETIRDGIITFAEVLAPSVVLIIQRLQYYSISIDVASHGNRKGFFAMISNPSLKEKHHYVDTWLADGWKLGREIQRWSEQSSVMGEQLR</sequence>
<proteinExistence type="predicted"/>
<organism evidence="1 2">
    <name type="scientific">Trichomonas vaginalis (strain ATCC PRA-98 / G3)</name>
    <dbReference type="NCBI Taxonomy" id="412133"/>
    <lineage>
        <taxon>Eukaryota</taxon>
        <taxon>Metamonada</taxon>
        <taxon>Parabasalia</taxon>
        <taxon>Trichomonadida</taxon>
        <taxon>Trichomonadidae</taxon>
        <taxon>Trichomonas</taxon>
    </lineage>
</organism>
<dbReference type="Proteomes" id="UP000001542">
    <property type="component" value="Unassembled WGS sequence"/>
</dbReference>
<dbReference type="EMBL" id="DS114160">
    <property type="protein sequence ID" value="EAX89854.1"/>
    <property type="molecule type" value="Genomic_DNA"/>
</dbReference>
<evidence type="ECO:0000313" key="2">
    <source>
        <dbReference type="Proteomes" id="UP000001542"/>
    </source>
</evidence>
<reference evidence="1" key="2">
    <citation type="journal article" date="2007" name="Science">
        <title>Draft genome sequence of the sexually transmitted pathogen Trichomonas vaginalis.</title>
        <authorList>
            <person name="Carlton J.M."/>
            <person name="Hirt R.P."/>
            <person name="Silva J.C."/>
            <person name="Delcher A.L."/>
            <person name="Schatz M."/>
            <person name="Zhao Q."/>
            <person name="Wortman J.R."/>
            <person name="Bidwell S.L."/>
            <person name="Alsmark U.C.M."/>
            <person name="Besteiro S."/>
            <person name="Sicheritz-Ponten T."/>
            <person name="Noel C.J."/>
            <person name="Dacks J.B."/>
            <person name="Foster P.G."/>
            <person name="Simillion C."/>
            <person name="Van de Peer Y."/>
            <person name="Miranda-Saavedra D."/>
            <person name="Barton G.J."/>
            <person name="Westrop G.D."/>
            <person name="Mueller S."/>
            <person name="Dessi D."/>
            <person name="Fiori P.L."/>
            <person name="Ren Q."/>
            <person name="Paulsen I."/>
            <person name="Zhang H."/>
            <person name="Bastida-Corcuera F.D."/>
            <person name="Simoes-Barbosa A."/>
            <person name="Brown M.T."/>
            <person name="Hayes R.D."/>
            <person name="Mukherjee M."/>
            <person name="Okumura C.Y."/>
            <person name="Schneider R."/>
            <person name="Smith A.J."/>
            <person name="Vanacova S."/>
            <person name="Villalvazo M."/>
            <person name="Haas B.J."/>
            <person name="Pertea M."/>
            <person name="Feldblyum T.V."/>
            <person name="Utterback T.R."/>
            <person name="Shu C.L."/>
            <person name="Osoegawa K."/>
            <person name="de Jong P.J."/>
            <person name="Hrdy I."/>
            <person name="Horvathova L."/>
            <person name="Zubacova Z."/>
            <person name="Dolezal P."/>
            <person name="Malik S.B."/>
            <person name="Logsdon J.M. Jr."/>
            <person name="Henze K."/>
            <person name="Gupta A."/>
            <person name="Wang C.C."/>
            <person name="Dunne R.L."/>
            <person name="Upcroft J.A."/>
            <person name="Upcroft P."/>
            <person name="White O."/>
            <person name="Salzberg S.L."/>
            <person name="Tang P."/>
            <person name="Chiu C.-H."/>
            <person name="Lee Y.-S."/>
            <person name="Embley T.M."/>
            <person name="Coombs G.H."/>
            <person name="Mottram J.C."/>
            <person name="Tachezy J."/>
            <person name="Fraser-Liggett C.M."/>
            <person name="Johnson P.J."/>
        </authorList>
    </citation>
    <scope>NUCLEOTIDE SEQUENCE [LARGE SCALE GENOMIC DNA]</scope>
    <source>
        <strain evidence="1">G3</strain>
    </source>
</reference>
<name>A2FZ14_TRIV3</name>
<dbReference type="VEuPathDB" id="TrichDB:TVAGG3_0134490"/>
<reference evidence="1" key="1">
    <citation type="submission" date="2006-10" db="EMBL/GenBank/DDBJ databases">
        <authorList>
            <person name="Amadeo P."/>
            <person name="Zhao Q."/>
            <person name="Wortman J."/>
            <person name="Fraser-Liggett C."/>
            <person name="Carlton J."/>
        </authorList>
    </citation>
    <scope>NUCLEOTIDE SEQUENCE</scope>
    <source>
        <strain evidence="1">G3</strain>
    </source>
</reference>
<dbReference type="VEuPathDB" id="TrichDB:TVAG_223210"/>
<dbReference type="RefSeq" id="XP_001302784.1">
    <property type="nucleotide sequence ID" value="XM_001302783.1"/>
</dbReference>
<dbReference type="InParanoid" id="A2FZ14"/>
<dbReference type="KEGG" id="tva:4747530"/>